<protein>
    <recommendedName>
        <fullName evidence="3">Lipoprotein</fullName>
    </recommendedName>
</protein>
<evidence type="ECO:0000313" key="1">
    <source>
        <dbReference type="EMBL" id="QKJ28126.1"/>
    </source>
</evidence>
<reference evidence="1 2" key="1">
    <citation type="submission" date="2020-05" db="EMBL/GenBank/DDBJ databases">
        <title>Complete genome sequencing of Campylobacter and Arcobacter type strains.</title>
        <authorList>
            <person name="Miller W.G."/>
            <person name="Yee E."/>
        </authorList>
    </citation>
    <scope>NUCLEOTIDE SEQUENCE [LARGE SCALE GENOMIC DNA]</scope>
    <source>
        <strain evidence="1 2">LMG 21996</strain>
    </source>
</reference>
<accession>A0A7L5JSL8</accession>
<evidence type="ECO:0008006" key="3">
    <source>
        <dbReference type="Google" id="ProtNLM"/>
    </source>
</evidence>
<evidence type="ECO:0000313" key="2">
    <source>
        <dbReference type="Proteomes" id="UP000509513"/>
    </source>
</evidence>
<dbReference type="EMBL" id="CP054051">
    <property type="protein sequence ID" value="QKJ28126.1"/>
    <property type="molecule type" value="Genomic_DNA"/>
</dbReference>
<dbReference type="RefSeq" id="WP_024774342.1">
    <property type="nucleotide sequence ID" value="NZ_CP054051.1"/>
</dbReference>
<dbReference type="AlphaFoldDB" id="A0A7L5JSL8"/>
<gene>
    <name evidence="1" type="ORF">ACBT_2246</name>
</gene>
<dbReference type="KEGG" id="acib:ACBT_2246"/>
<organism evidence="1 2">
    <name type="scientific">Aliarcobacter cibarius</name>
    <dbReference type="NCBI Taxonomy" id="255507"/>
    <lineage>
        <taxon>Bacteria</taxon>
        <taxon>Pseudomonadati</taxon>
        <taxon>Campylobacterota</taxon>
        <taxon>Epsilonproteobacteria</taxon>
        <taxon>Campylobacterales</taxon>
        <taxon>Arcobacteraceae</taxon>
        <taxon>Aliarcobacter</taxon>
    </lineage>
</organism>
<proteinExistence type="predicted"/>
<dbReference type="Proteomes" id="UP000509513">
    <property type="component" value="Chromosome"/>
</dbReference>
<name>A0A7L5JSL8_9BACT</name>
<dbReference type="PROSITE" id="PS51257">
    <property type="entry name" value="PROKAR_LIPOPROTEIN"/>
    <property type="match status" value="1"/>
</dbReference>
<sequence length="199" mass="23356">MRNIIFLMLITILFSSCVRNSEQLKIEENKAKVLKDKEIEDKKYNELINRVNNLLSLIQSSNLTLINDSYINKNFGLYEIFVDDENENITLKYDTKIEEIDDYIASNIILFDEIKFNCASENDSLYGWEKDGVFLVKNFENLSDKLSIAEDRKNILKNSYKLIITNNIVLYLSYIENSWYITLIDKVTTDCSIKDIEKK</sequence>